<dbReference type="PIRSF" id="PIRSF036704">
    <property type="entry name" value="UCP036704"/>
    <property type="match status" value="1"/>
</dbReference>
<dbReference type="NCBIfam" id="TIGR02811">
    <property type="entry name" value="formate_TAT"/>
    <property type="match status" value="1"/>
</dbReference>
<evidence type="ECO:0000313" key="2">
    <source>
        <dbReference type="EMBL" id="NDY95646.1"/>
    </source>
</evidence>
<sequence length="72" mass="7724">MKRASESAPKPAIDLSRRRLMTGAIGAGAAAGLGLVSINGQAAAPEQSKPKAESTCYRETDHIRRYYDSARF</sequence>
<proteinExistence type="predicted"/>
<keyword evidence="1" id="KW-0812">Transmembrane</keyword>
<dbReference type="InterPro" id="IPR006311">
    <property type="entry name" value="TAT_signal"/>
</dbReference>
<feature type="transmembrane region" description="Helical" evidence="1">
    <location>
        <begin position="20"/>
        <end position="38"/>
    </location>
</feature>
<dbReference type="AlphaFoldDB" id="A0A845V340"/>
<organism evidence="2 3">
    <name type="scientific">Wenzhouxiangella limi</name>
    <dbReference type="NCBI Taxonomy" id="2707351"/>
    <lineage>
        <taxon>Bacteria</taxon>
        <taxon>Pseudomonadati</taxon>
        <taxon>Pseudomonadota</taxon>
        <taxon>Gammaproteobacteria</taxon>
        <taxon>Chromatiales</taxon>
        <taxon>Wenzhouxiangellaceae</taxon>
        <taxon>Wenzhouxiangella</taxon>
    </lineage>
</organism>
<protein>
    <submittedName>
        <fullName evidence="2">Formate dehydrogenase</fullName>
    </submittedName>
</protein>
<reference evidence="2 3" key="1">
    <citation type="submission" date="2020-02" db="EMBL/GenBank/DDBJ databases">
        <authorList>
            <person name="Zhang X.-Y."/>
        </authorList>
    </citation>
    <scope>NUCLEOTIDE SEQUENCE [LARGE SCALE GENOMIC DNA]</scope>
    <source>
        <strain evidence="2 3">C33</strain>
    </source>
</reference>
<dbReference type="EMBL" id="JAAGSC010000040">
    <property type="protein sequence ID" value="NDY95646.1"/>
    <property type="molecule type" value="Genomic_DNA"/>
</dbReference>
<dbReference type="InterPro" id="IPR014177">
    <property type="entry name" value="Formate_DH_TAT-contain"/>
</dbReference>
<accession>A0A845V340</accession>
<evidence type="ECO:0000313" key="3">
    <source>
        <dbReference type="Proteomes" id="UP000484885"/>
    </source>
</evidence>
<keyword evidence="1" id="KW-0472">Membrane</keyword>
<dbReference type="Proteomes" id="UP000484885">
    <property type="component" value="Unassembled WGS sequence"/>
</dbReference>
<dbReference type="RefSeq" id="WP_164211041.1">
    <property type="nucleotide sequence ID" value="NZ_JAAGSC010000040.1"/>
</dbReference>
<gene>
    <name evidence="2" type="ORF">G3I74_07900</name>
</gene>
<name>A0A845V340_9GAMM</name>
<comment type="caution">
    <text evidence="2">The sequence shown here is derived from an EMBL/GenBank/DDBJ whole genome shotgun (WGS) entry which is preliminary data.</text>
</comment>
<keyword evidence="3" id="KW-1185">Reference proteome</keyword>
<keyword evidence="1" id="KW-1133">Transmembrane helix</keyword>
<dbReference type="PROSITE" id="PS51318">
    <property type="entry name" value="TAT"/>
    <property type="match status" value="1"/>
</dbReference>
<evidence type="ECO:0000256" key="1">
    <source>
        <dbReference type="SAM" id="Phobius"/>
    </source>
</evidence>